<feature type="binding site" evidence="7 9">
    <location>
        <position position="204"/>
    </location>
    <ligand>
        <name>substrate</name>
    </ligand>
</feature>
<accession>A0A9D1CFW2</accession>
<dbReference type="PROSITE" id="PS00156">
    <property type="entry name" value="OMPDECASE"/>
    <property type="match status" value="1"/>
</dbReference>
<protein>
    <recommendedName>
        <fullName evidence="7">Orotidine 5'-phosphate decarboxylase</fullName>
        <ecNumber evidence="7">4.1.1.23</ecNumber>
    </recommendedName>
    <alternativeName>
        <fullName evidence="7">OMP decarboxylase</fullName>
        <shortName evidence="7">OMPDCase</shortName>
        <shortName evidence="7">OMPdecase</shortName>
    </alternativeName>
</protein>
<reference evidence="12" key="1">
    <citation type="journal article" date="2020" name="ISME J.">
        <title>Gammaproteobacteria mediating utilization of methyl-, sulfur- and petroleum organic compounds in deep ocean hydrothermal plumes.</title>
        <authorList>
            <person name="Zhou Z."/>
            <person name="Liu Y."/>
            <person name="Pan J."/>
            <person name="Cron B.R."/>
            <person name="Toner B.M."/>
            <person name="Anantharaman K."/>
            <person name="Breier J.A."/>
            <person name="Dick G.J."/>
            <person name="Li M."/>
        </authorList>
    </citation>
    <scope>NUCLEOTIDE SEQUENCE</scope>
    <source>
        <strain evidence="12">SZUA-1501</strain>
    </source>
</reference>
<feature type="binding site" evidence="7 9">
    <location>
        <position position="203"/>
    </location>
    <ligand>
        <name>substrate</name>
    </ligand>
</feature>
<feature type="binding site" evidence="7 9">
    <location>
        <position position="30"/>
    </location>
    <ligand>
        <name>substrate</name>
    </ligand>
</feature>
<dbReference type="CDD" id="cd04725">
    <property type="entry name" value="OMP_decarboxylase_like"/>
    <property type="match status" value="1"/>
</dbReference>
<evidence type="ECO:0000256" key="7">
    <source>
        <dbReference type="HAMAP-Rule" id="MF_01200"/>
    </source>
</evidence>
<dbReference type="GO" id="GO:0006207">
    <property type="term" value="P:'de novo' pyrimidine nucleobase biosynthetic process"/>
    <property type="evidence" value="ECO:0007669"/>
    <property type="project" value="InterPro"/>
</dbReference>
<dbReference type="InterPro" id="IPR018089">
    <property type="entry name" value="OMPdecase_AS"/>
</dbReference>
<dbReference type="NCBIfam" id="TIGR01740">
    <property type="entry name" value="pyrF"/>
    <property type="match status" value="1"/>
</dbReference>
<organism evidence="12 13">
    <name type="scientific">Aquifex aeolicus</name>
    <dbReference type="NCBI Taxonomy" id="63363"/>
    <lineage>
        <taxon>Bacteria</taxon>
        <taxon>Pseudomonadati</taxon>
        <taxon>Aquificota</taxon>
        <taxon>Aquificia</taxon>
        <taxon>Aquificales</taxon>
        <taxon>Aquificaceae</taxon>
        <taxon>Aquifex</taxon>
    </lineage>
</organism>
<name>A0A9D1CFW2_AQUAO</name>
<dbReference type="InterPro" id="IPR047596">
    <property type="entry name" value="OMPdecase_bac"/>
</dbReference>
<feature type="binding site" evidence="7 9">
    <location>
        <position position="9"/>
    </location>
    <ligand>
        <name>substrate</name>
    </ligand>
</feature>
<evidence type="ECO:0000313" key="13">
    <source>
        <dbReference type="Proteomes" id="UP000606463"/>
    </source>
</evidence>
<dbReference type="SUPFAM" id="SSF51366">
    <property type="entry name" value="Ribulose-phoshate binding barrel"/>
    <property type="match status" value="1"/>
</dbReference>
<dbReference type="PANTHER" id="PTHR32119">
    <property type="entry name" value="OROTIDINE 5'-PHOSPHATE DECARBOXYLASE"/>
    <property type="match status" value="1"/>
</dbReference>
<dbReference type="GO" id="GO:0005829">
    <property type="term" value="C:cytosol"/>
    <property type="evidence" value="ECO:0007669"/>
    <property type="project" value="TreeGrafter"/>
</dbReference>
<evidence type="ECO:0000259" key="11">
    <source>
        <dbReference type="SMART" id="SM00934"/>
    </source>
</evidence>
<dbReference type="EC" id="4.1.1.23" evidence="7"/>
<comment type="function">
    <text evidence="1 7">Catalyzes the decarboxylation of orotidine 5'-monophosphate (OMP) to uridine 5'-monophosphate (UMP).</text>
</comment>
<feature type="binding site" evidence="7 9">
    <location>
        <position position="183"/>
    </location>
    <ligand>
        <name>substrate</name>
    </ligand>
</feature>
<dbReference type="Gene3D" id="3.20.20.70">
    <property type="entry name" value="Aldolase class I"/>
    <property type="match status" value="1"/>
</dbReference>
<dbReference type="GO" id="GO:0004590">
    <property type="term" value="F:orotidine-5'-phosphate decarboxylase activity"/>
    <property type="evidence" value="ECO:0007669"/>
    <property type="project" value="UniProtKB-UniRule"/>
</dbReference>
<gene>
    <name evidence="7" type="primary">pyrF</name>
    <name evidence="12" type="ORF">EYH37_00655</name>
</gene>
<feature type="domain" description="Orotidine 5'-phosphate decarboxylase" evidence="11">
    <location>
        <begin position="3"/>
        <end position="219"/>
    </location>
</feature>
<comment type="subunit">
    <text evidence="7">Homodimer.</text>
</comment>
<keyword evidence="4 7" id="KW-0665">Pyrimidine biosynthesis</keyword>
<comment type="similarity">
    <text evidence="7">Belongs to the OMP decarboxylase family. Type 1 subfamily.</text>
</comment>
<comment type="caution">
    <text evidence="12">The sequence shown here is derived from an EMBL/GenBank/DDBJ whole genome shotgun (WGS) entry which is preliminary data.</text>
</comment>
<evidence type="ECO:0000256" key="10">
    <source>
        <dbReference type="RuleBase" id="RU000512"/>
    </source>
</evidence>
<dbReference type="Pfam" id="PF00215">
    <property type="entry name" value="OMPdecase"/>
    <property type="match status" value="1"/>
</dbReference>
<dbReference type="InterPro" id="IPR011060">
    <property type="entry name" value="RibuloseP-bd_barrel"/>
</dbReference>
<dbReference type="PANTHER" id="PTHR32119:SF2">
    <property type="entry name" value="OROTIDINE 5'-PHOSPHATE DECARBOXYLASE"/>
    <property type="match status" value="1"/>
</dbReference>
<dbReference type="SMART" id="SM00934">
    <property type="entry name" value="OMPdecase"/>
    <property type="match status" value="1"/>
</dbReference>
<evidence type="ECO:0000256" key="2">
    <source>
        <dbReference type="ARBA" id="ARBA00004861"/>
    </source>
</evidence>
<proteinExistence type="inferred from homology"/>
<feature type="binding site" evidence="7 9">
    <location>
        <position position="114"/>
    </location>
    <ligand>
        <name>substrate</name>
    </ligand>
</feature>
<evidence type="ECO:0000256" key="8">
    <source>
        <dbReference type="PIRSR" id="PIRSR614732-1"/>
    </source>
</evidence>
<evidence type="ECO:0000313" key="12">
    <source>
        <dbReference type="EMBL" id="HIP97868.1"/>
    </source>
</evidence>
<sequence>MRRLCVALDTHLEQALRLVELLKGYPLIYKIGYKLFVSNGVEVIRKVRDIDPSAELFLDLKLHDIPNTVRNGVISATNLGVDYLTLHTLGGSEMIKRASEVKGTLKLLGVTLLTSHGEEYLKELGISLSKEELILKLAQIGLKNGCDGLVCSAHEVAYLKEILGNFIAVVPGIRPYKVEGDDQRRTALPEEAVERGADIIVVGRPILKADEPRKVIEDILKRTGQ</sequence>
<comment type="catalytic activity">
    <reaction evidence="6 7 10">
        <text>orotidine 5'-phosphate + H(+) = UMP + CO2</text>
        <dbReference type="Rhea" id="RHEA:11596"/>
        <dbReference type="ChEBI" id="CHEBI:15378"/>
        <dbReference type="ChEBI" id="CHEBI:16526"/>
        <dbReference type="ChEBI" id="CHEBI:57538"/>
        <dbReference type="ChEBI" id="CHEBI:57865"/>
        <dbReference type="EC" id="4.1.1.23"/>
    </reaction>
</comment>
<evidence type="ECO:0000256" key="6">
    <source>
        <dbReference type="ARBA" id="ARBA00049157"/>
    </source>
</evidence>
<dbReference type="EMBL" id="DQVE01000006">
    <property type="protein sequence ID" value="HIP97868.1"/>
    <property type="molecule type" value="Genomic_DNA"/>
</dbReference>
<dbReference type="InterPro" id="IPR014732">
    <property type="entry name" value="OMPdecase"/>
</dbReference>
<dbReference type="GO" id="GO:0044205">
    <property type="term" value="P:'de novo' UMP biosynthetic process"/>
    <property type="evidence" value="ECO:0007669"/>
    <property type="project" value="UniProtKB-UniRule"/>
</dbReference>
<feature type="binding site" evidence="7">
    <location>
        <begin position="59"/>
        <end position="68"/>
    </location>
    <ligand>
        <name>substrate</name>
    </ligand>
</feature>
<evidence type="ECO:0000256" key="5">
    <source>
        <dbReference type="ARBA" id="ARBA00023239"/>
    </source>
</evidence>
<feature type="active site" description="Proton donor" evidence="7">
    <location>
        <position position="61"/>
    </location>
</feature>
<comment type="pathway">
    <text evidence="2 7 10">Pyrimidine metabolism; UMP biosynthesis via de novo pathway; UMP from orotate: step 2/2.</text>
</comment>
<dbReference type="InterPro" id="IPR001754">
    <property type="entry name" value="OMPdeCOase_dom"/>
</dbReference>
<evidence type="ECO:0000256" key="9">
    <source>
        <dbReference type="PIRSR" id="PIRSR614732-2"/>
    </source>
</evidence>
<dbReference type="NCBIfam" id="NF001273">
    <property type="entry name" value="PRK00230.1"/>
    <property type="match status" value="1"/>
</dbReference>
<keyword evidence="5 7" id="KW-0456">Lyase</keyword>
<evidence type="ECO:0000256" key="1">
    <source>
        <dbReference type="ARBA" id="ARBA00002356"/>
    </source>
</evidence>
<dbReference type="HAMAP" id="MF_01200_B">
    <property type="entry name" value="OMPdecase_type1_B"/>
    <property type="match status" value="1"/>
</dbReference>
<dbReference type="InterPro" id="IPR013785">
    <property type="entry name" value="Aldolase_TIM"/>
</dbReference>
<feature type="active site" description="For OMPdecase activity" evidence="8">
    <location>
        <position position="59"/>
    </location>
</feature>
<keyword evidence="3 7" id="KW-0210">Decarboxylase</keyword>
<evidence type="ECO:0000256" key="4">
    <source>
        <dbReference type="ARBA" id="ARBA00022975"/>
    </source>
</evidence>
<feature type="active site" description="For OMPdecase activity" evidence="8">
    <location>
        <position position="64"/>
    </location>
</feature>
<dbReference type="AlphaFoldDB" id="A0A9D1CFW2"/>
<feature type="binding site" evidence="7 9">
    <location>
        <position position="174"/>
    </location>
    <ligand>
        <name>substrate</name>
    </ligand>
</feature>
<feature type="active site" description="For OMPdecase activity" evidence="8">
    <location>
        <position position="61"/>
    </location>
</feature>
<dbReference type="Proteomes" id="UP000606463">
    <property type="component" value="Unassembled WGS sequence"/>
</dbReference>
<evidence type="ECO:0000256" key="3">
    <source>
        <dbReference type="ARBA" id="ARBA00022793"/>
    </source>
</evidence>